<dbReference type="EMBL" id="JAMLDX010000001">
    <property type="protein sequence ID" value="MCP3729106.1"/>
    <property type="molecule type" value="Genomic_DNA"/>
</dbReference>
<evidence type="ECO:0000259" key="10">
    <source>
        <dbReference type="PROSITE" id="PS50883"/>
    </source>
</evidence>
<dbReference type="Pfam" id="PF00563">
    <property type="entry name" value="EAL"/>
    <property type="match status" value="1"/>
</dbReference>
<dbReference type="RefSeq" id="WP_254291093.1">
    <property type="nucleotide sequence ID" value="NZ_JAMLDX010000001.1"/>
</dbReference>
<dbReference type="EC" id="3.1.4.52" evidence="2"/>
<evidence type="ECO:0000256" key="9">
    <source>
        <dbReference type="ARBA" id="ARBA00034290"/>
    </source>
</evidence>
<dbReference type="Proteomes" id="UP001139451">
    <property type="component" value="Unassembled WGS sequence"/>
</dbReference>
<dbReference type="InterPro" id="IPR001633">
    <property type="entry name" value="EAL_dom"/>
</dbReference>
<evidence type="ECO:0000256" key="8">
    <source>
        <dbReference type="ARBA" id="ARBA00023136"/>
    </source>
</evidence>
<dbReference type="InterPro" id="IPR050706">
    <property type="entry name" value="Cyclic-di-GMP_PDE-like"/>
</dbReference>
<dbReference type="GO" id="GO:0005886">
    <property type="term" value="C:plasma membrane"/>
    <property type="evidence" value="ECO:0007669"/>
    <property type="project" value="UniProtKB-SubCell"/>
</dbReference>
<comment type="caution">
    <text evidence="11">The sequence shown here is derived from an EMBL/GenBank/DDBJ whole genome shotgun (WGS) entry which is preliminary data.</text>
</comment>
<feature type="domain" description="EAL" evidence="10">
    <location>
        <begin position="266"/>
        <end position="518"/>
    </location>
</feature>
<keyword evidence="8" id="KW-0472">Membrane</keyword>
<keyword evidence="4" id="KW-0973">c-di-GMP</keyword>
<dbReference type="SMART" id="SM00052">
    <property type="entry name" value="EAL"/>
    <property type="match status" value="1"/>
</dbReference>
<evidence type="ECO:0000256" key="7">
    <source>
        <dbReference type="ARBA" id="ARBA00022989"/>
    </source>
</evidence>
<keyword evidence="7" id="KW-1133">Transmembrane helix</keyword>
<evidence type="ECO:0000256" key="5">
    <source>
        <dbReference type="ARBA" id="ARBA00022692"/>
    </source>
</evidence>
<keyword evidence="5" id="KW-0812">Transmembrane</keyword>
<dbReference type="SUPFAM" id="SSF141868">
    <property type="entry name" value="EAL domain-like"/>
    <property type="match status" value="1"/>
</dbReference>
<organism evidence="11 12">
    <name type="scientific">Sphingomonas tagetis</name>
    <dbReference type="NCBI Taxonomy" id="2949092"/>
    <lineage>
        <taxon>Bacteria</taxon>
        <taxon>Pseudomonadati</taxon>
        <taxon>Pseudomonadota</taxon>
        <taxon>Alphaproteobacteria</taxon>
        <taxon>Sphingomonadales</taxon>
        <taxon>Sphingomonadaceae</taxon>
        <taxon>Sphingomonas</taxon>
    </lineage>
</organism>
<comment type="subcellular location">
    <subcellularLocation>
        <location evidence="1">Cell membrane</location>
        <topology evidence="1">Multi-pass membrane protein</topology>
    </subcellularLocation>
</comment>
<name>A0A9X2HDG3_9SPHN</name>
<dbReference type="GO" id="GO:0071111">
    <property type="term" value="F:cyclic-guanylate-specific phosphodiesterase activity"/>
    <property type="evidence" value="ECO:0007669"/>
    <property type="project" value="UniProtKB-EC"/>
</dbReference>
<evidence type="ECO:0000256" key="4">
    <source>
        <dbReference type="ARBA" id="ARBA00022636"/>
    </source>
</evidence>
<dbReference type="PANTHER" id="PTHR33121">
    <property type="entry name" value="CYCLIC DI-GMP PHOSPHODIESTERASE PDEF"/>
    <property type="match status" value="1"/>
</dbReference>
<accession>A0A9X2HDG3</accession>
<gene>
    <name evidence="11" type="ORF">M9978_01575</name>
</gene>
<dbReference type="Pfam" id="PF12792">
    <property type="entry name" value="CSS-motif"/>
    <property type="match status" value="1"/>
</dbReference>
<evidence type="ECO:0000313" key="11">
    <source>
        <dbReference type="EMBL" id="MCP3729106.1"/>
    </source>
</evidence>
<proteinExistence type="predicted"/>
<evidence type="ECO:0000256" key="3">
    <source>
        <dbReference type="ARBA" id="ARBA00022475"/>
    </source>
</evidence>
<evidence type="ECO:0000256" key="6">
    <source>
        <dbReference type="ARBA" id="ARBA00022801"/>
    </source>
</evidence>
<sequence length="529" mass="57420">MKPIGRLTLAIVIGVCCMIAVPIGAAIALARQQAVEREELLVLSLARSALARSDETGDQIAAAARAINPLTDAEACSRLGLDLMRKLDLGSTLLQGVGRMEGNVMRCSSFAGGKAFDLGPPQFVSANGTIFRAQVRLIDPALPYVAVQAGATVAIVHKELALSFVEAMPGLDVSVISWLHRIPILSRGDVPLTLLHSKVEREAIFRVADRTVGVARSKRYDTGAIVVLPANQAATYATEAAKLLVPIGLLVGIALSALLIWAMRSWSSTRAIVRQGLRRREYHLCYQPVIDLASGRIVGAEALIRWRRSSGEIVPPDIFIPAAEEAGIICAITGRVFDLLAEDASDVLRIEPDFHFAVNLSAADMHRSDIIADIHSLTERSGIPHAKLIVEVTERSVVDLERARETVHSLRRGGIAVAIDDFGTGYSSLAYLAQLDVDFLKIDKLFVHSLGTGSATNQVAARIIEMANDLNLRIIAEGIETRAQEMILRNLGVHYAQGYLYDRPLSLEDLLQRLRAQRAIPRRKKNVAA</sequence>
<keyword evidence="6" id="KW-0378">Hydrolase</keyword>
<dbReference type="InterPro" id="IPR024744">
    <property type="entry name" value="CSS-motif_dom"/>
</dbReference>
<keyword evidence="3" id="KW-1003">Cell membrane</keyword>
<dbReference type="PROSITE" id="PS50883">
    <property type="entry name" value="EAL"/>
    <property type="match status" value="1"/>
</dbReference>
<dbReference type="PANTHER" id="PTHR33121:SF79">
    <property type="entry name" value="CYCLIC DI-GMP PHOSPHODIESTERASE PDED-RELATED"/>
    <property type="match status" value="1"/>
</dbReference>
<dbReference type="AlphaFoldDB" id="A0A9X2HDG3"/>
<evidence type="ECO:0000256" key="2">
    <source>
        <dbReference type="ARBA" id="ARBA00012282"/>
    </source>
</evidence>
<evidence type="ECO:0000313" key="12">
    <source>
        <dbReference type="Proteomes" id="UP001139451"/>
    </source>
</evidence>
<evidence type="ECO:0000256" key="1">
    <source>
        <dbReference type="ARBA" id="ARBA00004651"/>
    </source>
</evidence>
<dbReference type="InterPro" id="IPR035919">
    <property type="entry name" value="EAL_sf"/>
</dbReference>
<keyword evidence="12" id="KW-1185">Reference proteome</keyword>
<protein>
    <recommendedName>
        <fullName evidence="2">cyclic-guanylate-specific phosphodiesterase</fullName>
        <ecNumber evidence="2">3.1.4.52</ecNumber>
    </recommendedName>
</protein>
<reference evidence="11" key="1">
    <citation type="submission" date="2022-05" db="EMBL/GenBank/DDBJ databases">
        <title>Sphingomonas sp. strain MG17 Genome sequencing and assembly.</title>
        <authorList>
            <person name="Kim I."/>
        </authorList>
    </citation>
    <scope>NUCLEOTIDE SEQUENCE</scope>
    <source>
        <strain evidence="11">MG17</strain>
    </source>
</reference>
<comment type="catalytic activity">
    <reaction evidence="9">
        <text>3',3'-c-di-GMP + H2O = 5'-phosphoguanylyl(3'-&gt;5')guanosine + H(+)</text>
        <dbReference type="Rhea" id="RHEA:24902"/>
        <dbReference type="ChEBI" id="CHEBI:15377"/>
        <dbReference type="ChEBI" id="CHEBI:15378"/>
        <dbReference type="ChEBI" id="CHEBI:58754"/>
        <dbReference type="ChEBI" id="CHEBI:58805"/>
        <dbReference type="EC" id="3.1.4.52"/>
    </reaction>
</comment>
<dbReference type="CDD" id="cd01948">
    <property type="entry name" value="EAL"/>
    <property type="match status" value="1"/>
</dbReference>
<dbReference type="Gene3D" id="3.20.20.450">
    <property type="entry name" value="EAL domain"/>
    <property type="match status" value="1"/>
</dbReference>